<reference evidence="3" key="1">
    <citation type="journal article" date="2011" name="ISME J.">
        <title>The endosymbionts of the deep-sea tubeworms Riftia pachyptila and Tevnia jerichonana share an identical physiology as revealed by proteogenomic analyses.</title>
        <authorList>
            <person name="Gardebrecht A."/>
            <person name="Markert S."/>
            <person name="Felbeck H."/>
            <person name="Thuermer A."/>
            <person name="Albrecht D."/>
            <person name="Wollherr A."/>
            <person name="Kabisch J."/>
            <person name="Lehmann R."/>
            <person name="Daniel R."/>
            <person name="Liesegang H."/>
            <person name="Hecker M."/>
            <person name="Sievert S.M."/>
            <person name="Schweder T."/>
        </authorList>
    </citation>
    <scope>NUCLEOTIDE SEQUENCE [LARGE SCALE GENOMIC DNA]</scope>
</reference>
<dbReference type="AlphaFoldDB" id="G2DBB2"/>
<dbReference type="InterPro" id="IPR036280">
    <property type="entry name" value="Multihaem_cyt_sf"/>
</dbReference>
<evidence type="ECO:0000313" key="3">
    <source>
        <dbReference type="EMBL" id="EGV52055.1"/>
    </source>
</evidence>
<accession>G2DBB2</accession>
<dbReference type="Proteomes" id="UP000004491">
    <property type="component" value="Unassembled WGS sequence"/>
</dbReference>
<feature type="signal peptide" evidence="2">
    <location>
        <begin position="1"/>
        <end position="29"/>
    </location>
</feature>
<evidence type="ECO:0000256" key="2">
    <source>
        <dbReference type="SAM" id="SignalP"/>
    </source>
</evidence>
<keyword evidence="1 2" id="KW-0732">Signal</keyword>
<dbReference type="InterPro" id="IPR051829">
    <property type="entry name" value="Multiheme_Cytochr_ET"/>
</dbReference>
<name>G2DBB2_9GAMM</name>
<dbReference type="EMBL" id="AFOC01000017">
    <property type="protein sequence ID" value="EGV52055.1"/>
    <property type="molecule type" value="Genomic_DNA"/>
</dbReference>
<protein>
    <submittedName>
        <fullName evidence="3">Cytochrome c family protein</fullName>
    </submittedName>
</protein>
<comment type="caution">
    <text evidence="3">The sequence shown here is derived from an EMBL/GenBank/DDBJ whole genome shotgun (WGS) entry which is preliminary data.</text>
</comment>
<keyword evidence="4" id="KW-1185">Reference proteome</keyword>
<dbReference type="PANTHER" id="PTHR35038:SF8">
    <property type="entry name" value="C-TYPE POLYHEME CYTOCHROME OMCC"/>
    <property type="match status" value="1"/>
</dbReference>
<feature type="chain" id="PRO_5003427752" evidence="2">
    <location>
        <begin position="30"/>
        <end position="585"/>
    </location>
</feature>
<dbReference type="RefSeq" id="WP_005959873.1">
    <property type="nucleotide sequence ID" value="NZ_AFOC01000017.1"/>
</dbReference>
<gene>
    <name evidence="3" type="ORF">Rifp1Sym_aq00010</name>
</gene>
<dbReference type="Gene3D" id="3.90.10.10">
    <property type="entry name" value="Cytochrome C3"/>
    <property type="match status" value="1"/>
</dbReference>
<evidence type="ECO:0000313" key="4">
    <source>
        <dbReference type="Proteomes" id="UP000004491"/>
    </source>
</evidence>
<evidence type="ECO:0000256" key="1">
    <source>
        <dbReference type="ARBA" id="ARBA00022729"/>
    </source>
</evidence>
<sequence length="585" mass="62113">MTTQEKPLMNPLKTLSVALSCALLLTACGGESTSTDNGVPVVSGSHRVLAFNDLGMHCADLDYSNFVVLPPFNVVHSQVIERGATPRLLDNSEVVVTYKAQLDANGSITTTSQNPPSGSFTKSNFWDINPATGNTYVFDLFGINPQPDEGLTQQEMPGILTPYSANDAQVFNGFNSAKSWFSAEGIPILPVDDSGGTQAYPLMRVNAAAPSSGEDLASVDVVLPVASEADCQNCHAVGEVGARDSSIAFVFPDDITDPNSVLQAAKENILLLHDKKHGTDLHNQRPVLCARCHYSAALDLAGNGGPTGDQIGHDMMSQVMHGYHGRLKDPDTGADLFPADGTLEETCYQCHPGKITKCLRGAMGNAGIVCQNCHGDMLAIGGVFPLPDGSTRRPWIDEPRCESCHTGDALDHLGADIRLTQAWDSSDNSAAPRSVNNLRFAGNSAELYRNSLGHGGVACEGCHGSTHAIWPNAQNSSNDNVAATQIQGHTGTIAECATCHTSLPNTLDGPHGMHNVNSSSWDLGHEDFYRRNPNACKACHGNDLNGTVLSRAAADRDYQSDDDGGRTVHVSKGTEIGCTLCHARP</sequence>
<organism evidence="3 4">
    <name type="scientific">endosymbiont of Riftia pachyptila</name>
    <name type="common">vent Ph05</name>
    <dbReference type="NCBI Taxonomy" id="1048808"/>
    <lineage>
        <taxon>Bacteria</taxon>
        <taxon>Pseudomonadati</taxon>
        <taxon>Pseudomonadota</taxon>
        <taxon>Gammaproteobacteria</taxon>
        <taxon>sulfur-oxidizing symbionts</taxon>
    </lineage>
</organism>
<dbReference type="PANTHER" id="PTHR35038">
    <property type="entry name" value="DISSIMILATORY SULFITE REDUCTASE SIRA"/>
    <property type="match status" value="1"/>
</dbReference>
<dbReference type="PROSITE" id="PS51257">
    <property type="entry name" value="PROKAR_LIPOPROTEIN"/>
    <property type="match status" value="1"/>
</dbReference>
<dbReference type="PATRIC" id="fig|1048808.3.peg.871"/>
<proteinExistence type="predicted"/>
<dbReference type="SUPFAM" id="SSF48695">
    <property type="entry name" value="Multiheme cytochromes"/>
    <property type="match status" value="1"/>
</dbReference>